<accession>A0A0X3PK09</accession>
<sequence length="109" mass="12135">MRWLEQEVYFYDLSNRHSNPSSETVADKGRLCGFGFHSQSLNLVRRLPHCAQLIVAGDRVGPTAPGGSSNRTLLVALDVVFDVNLVKEVQLFTILYQDGTPSFTAKPRL</sequence>
<reference evidence="1" key="1">
    <citation type="submission" date="2016-01" db="EMBL/GenBank/DDBJ databases">
        <title>Reference transcriptome for the parasite Schistocephalus solidus: insights into the molecular evolution of parasitism.</title>
        <authorList>
            <person name="Hebert F.O."/>
            <person name="Grambauer S."/>
            <person name="Barber I."/>
            <person name="Landry C.R."/>
            <person name="Aubin-Horth N."/>
        </authorList>
    </citation>
    <scope>NUCLEOTIDE SEQUENCE</scope>
</reference>
<name>A0A0X3PK09_SCHSO</name>
<evidence type="ECO:0000313" key="1">
    <source>
        <dbReference type="EMBL" id="JAP47566.1"/>
    </source>
</evidence>
<gene>
    <name evidence="1" type="ORF">TR161689</name>
</gene>
<dbReference type="AlphaFoldDB" id="A0A0X3PK09"/>
<proteinExistence type="predicted"/>
<organism evidence="1">
    <name type="scientific">Schistocephalus solidus</name>
    <name type="common">Tapeworm</name>
    <dbReference type="NCBI Taxonomy" id="70667"/>
    <lineage>
        <taxon>Eukaryota</taxon>
        <taxon>Metazoa</taxon>
        <taxon>Spiralia</taxon>
        <taxon>Lophotrochozoa</taxon>
        <taxon>Platyhelminthes</taxon>
        <taxon>Cestoda</taxon>
        <taxon>Eucestoda</taxon>
        <taxon>Diphyllobothriidea</taxon>
        <taxon>Diphyllobothriidae</taxon>
        <taxon>Schistocephalus</taxon>
    </lineage>
</organism>
<protein>
    <submittedName>
        <fullName evidence="1">Uncharacterized protein</fullName>
    </submittedName>
</protein>
<dbReference type="EMBL" id="GEEE01015659">
    <property type="protein sequence ID" value="JAP47566.1"/>
    <property type="molecule type" value="Transcribed_RNA"/>
</dbReference>